<sequence length="170" mass="18133">MPRRQGGWGGSVGGGHFVVGNRDDRDRTSPARRRGQGQLEAQVLAVLGSATTPVAATWVQERLDGELAYTTVITILTRLLGKQAVTRSRSGRSFLWTPVADEAGLTALRMRRLLDERDDRDAVLSSFVSALSPHDEQVLRSLLREADAGAGSGRHAGARAGCTAANEAEG</sequence>
<dbReference type="AlphaFoldDB" id="A0A370BI99"/>
<protein>
    <submittedName>
        <fullName evidence="6">BlaI/MecI/CopY family transcriptional regulator</fullName>
    </submittedName>
</protein>
<evidence type="ECO:0000256" key="5">
    <source>
        <dbReference type="SAM" id="MobiDB-lite"/>
    </source>
</evidence>
<dbReference type="Gene3D" id="1.10.10.10">
    <property type="entry name" value="Winged helix-like DNA-binding domain superfamily/Winged helix DNA-binding domain"/>
    <property type="match status" value="1"/>
</dbReference>
<evidence type="ECO:0000256" key="4">
    <source>
        <dbReference type="ARBA" id="ARBA00023163"/>
    </source>
</evidence>
<dbReference type="GO" id="GO:0003677">
    <property type="term" value="F:DNA binding"/>
    <property type="evidence" value="ECO:0007669"/>
    <property type="project" value="UniProtKB-KW"/>
</dbReference>
<evidence type="ECO:0000256" key="3">
    <source>
        <dbReference type="ARBA" id="ARBA00023125"/>
    </source>
</evidence>
<dbReference type="EMBL" id="QQNA01000031">
    <property type="protein sequence ID" value="RDG39115.1"/>
    <property type="molecule type" value="Genomic_DNA"/>
</dbReference>
<dbReference type="OrthoDB" id="9813987at2"/>
<comment type="similarity">
    <text evidence="1">Belongs to the BlaI transcriptional regulatory family.</text>
</comment>
<evidence type="ECO:0000256" key="2">
    <source>
        <dbReference type="ARBA" id="ARBA00023015"/>
    </source>
</evidence>
<proteinExistence type="inferred from homology"/>
<evidence type="ECO:0000313" key="6">
    <source>
        <dbReference type="EMBL" id="RDG39115.1"/>
    </source>
</evidence>
<feature type="compositionally biased region" description="Gly residues" evidence="5">
    <location>
        <begin position="1"/>
        <end position="17"/>
    </location>
</feature>
<evidence type="ECO:0000256" key="1">
    <source>
        <dbReference type="ARBA" id="ARBA00011046"/>
    </source>
</evidence>
<dbReference type="InterPro" id="IPR036388">
    <property type="entry name" value="WH-like_DNA-bd_sf"/>
</dbReference>
<keyword evidence="2" id="KW-0805">Transcription regulation</keyword>
<organism evidence="6 7">
    <name type="scientific">Streptomyces corynorhini</name>
    <dbReference type="NCBI Taxonomy" id="2282652"/>
    <lineage>
        <taxon>Bacteria</taxon>
        <taxon>Bacillati</taxon>
        <taxon>Actinomycetota</taxon>
        <taxon>Actinomycetes</taxon>
        <taxon>Kitasatosporales</taxon>
        <taxon>Streptomycetaceae</taxon>
        <taxon>Streptomyces</taxon>
    </lineage>
</organism>
<dbReference type="InterPro" id="IPR036390">
    <property type="entry name" value="WH_DNA-bd_sf"/>
</dbReference>
<feature type="region of interest" description="Disordered" evidence="5">
    <location>
        <begin position="1"/>
        <end position="36"/>
    </location>
</feature>
<reference evidence="6 7" key="1">
    <citation type="submission" date="2018-07" db="EMBL/GenBank/DDBJ databases">
        <title>Streptomyces species from bats.</title>
        <authorList>
            <person name="Dunlap C."/>
        </authorList>
    </citation>
    <scope>NUCLEOTIDE SEQUENCE [LARGE SCALE GENOMIC DNA]</scope>
    <source>
        <strain evidence="6 7">AC230</strain>
    </source>
</reference>
<name>A0A370BI99_9ACTN</name>
<accession>A0A370BI99</accession>
<keyword evidence="4" id="KW-0804">Transcription</keyword>
<keyword evidence="3" id="KW-0238">DNA-binding</keyword>
<feature type="region of interest" description="Disordered" evidence="5">
    <location>
        <begin position="150"/>
        <end position="170"/>
    </location>
</feature>
<dbReference type="SUPFAM" id="SSF46785">
    <property type="entry name" value="Winged helix' DNA-binding domain"/>
    <property type="match status" value="1"/>
</dbReference>
<evidence type="ECO:0000313" key="7">
    <source>
        <dbReference type="Proteomes" id="UP000253741"/>
    </source>
</evidence>
<dbReference type="Pfam" id="PF03965">
    <property type="entry name" value="Penicillinase_R"/>
    <property type="match status" value="1"/>
</dbReference>
<comment type="caution">
    <text evidence="6">The sequence shown here is derived from an EMBL/GenBank/DDBJ whole genome shotgun (WGS) entry which is preliminary data.</text>
</comment>
<dbReference type="InterPro" id="IPR005650">
    <property type="entry name" value="BlaI_family"/>
</dbReference>
<dbReference type="Proteomes" id="UP000253741">
    <property type="component" value="Unassembled WGS sequence"/>
</dbReference>
<dbReference type="GO" id="GO:0045892">
    <property type="term" value="P:negative regulation of DNA-templated transcription"/>
    <property type="evidence" value="ECO:0007669"/>
    <property type="project" value="InterPro"/>
</dbReference>
<gene>
    <name evidence="6" type="ORF">DVH02_05570</name>
</gene>
<keyword evidence="7" id="KW-1185">Reference proteome</keyword>